<evidence type="ECO:0000313" key="2">
    <source>
        <dbReference type="Proteomes" id="UP000032142"/>
    </source>
</evidence>
<evidence type="ECO:0000313" key="1">
    <source>
        <dbReference type="EMBL" id="KHG12408.1"/>
    </source>
</evidence>
<keyword evidence="2" id="KW-1185">Reference proteome</keyword>
<dbReference type="AlphaFoldDB" id="A0A0B0ND02"/>
<reference evidence="2" key="1">
    <citation type="submission" date="2014-09" db="EMBL/GenBank/DDBJ databases">
        <authorList>
            <person name="Mudge J."/>
            <person name="Ramaraj T."/>
            <person name="Lindquist I.E."/>
            <person name="Bharti A.K."/>
            <person name="Sundararajan A."/>
            <person name="Cameron C.T."/>
            <person name="Woodward J.E."/>
            <person name="May G.D."/>
            <person name="Brubaker C."/>
            <person name="Broadhvest J."/>
            <person name="Wilkins T.A."/>
        </authorList>
    </citation>
    <scope>NUCLEOTIDE SEQUENCE</scope>
    <source>
        <strain evidence="2">cv. AKA8401</strain>
    </source>
</reference>
<protein>
    <submittedName>
        <fullName evidence="1">Uncharacterized protein</fullName>
    </submittedName>
</protein>
<dbReference type="Proteomes" id="UP000032142">
    <property type="component" value="Unassembled WGS sequence"/>
</dbReference>
<gene>
    <name evidence="1" type="ORF">F383_18744</name>
</gene>
<name>A0A0B0ND02_GOSAR</name>
<sequence>MVQGTHQCYRPCSTPCNSMTCRVSHTV</sequence>
<proteinExistence type="predicted"/>
<dbReference type="EMBL" id="KN397591">
    <property type="protein sequence ID" value="KHG12408.1"/>
    <property type="molecule type" value="Genomic_DNA"/>
</dbReference>
<organism evidence="1 2">
    <name type="scientific">Gossypium arboreum</name>
    <name type="common">Tree cotton</name>
    <name type="synonym">Gossypium nanking</name>
    <dbReference type="NCBI Taxonomy" id="29729"/>
    <lineage>
        <taxon>Eukaryota</taxon>
        <taxon>Viridiplantae</taxon>
        <taxon>Streptophyta</taxon>
        <taxon>Embryophyta</taxon>
        <taxon>Tracheophyta</taxon>
        <taxon>Spermatophyta</taxon>
        <taxon>Magnoliopsida</taxon>
        <taxon>eudicotyledons</taxon>
        <taxon>Gunneridae</taxon>
        <taxon>Pentapetalae</taxon>
        <taxon>rosids</taxon>
        <taxon>malvids</taxon>
        <taxon>Malvales</taxon>
        <taxon>Malvaceae</taxon>
        <taxon>Malvoideae</taxon>
        <taxon>Gossypium</taxon>
    </lineage>
</organism>
<accession>A0A0B0ND02</accession>